<dbReference type="PROSITE" id="PS50174">
    <property type="entry name" value="G_PATCH"/>
    <property type="match status" value="1"/>
</dbReference>
<evidence type="ECO:0000313" key="3">
    <source>
        <dbReference type="EMBL" id="KAF4505228.1"/>
    </source>
</evidence>
<feature type="compositionally biased region" description="Basic and acidic residues" evidence="1">
    <location>
        <begin position="57"/>
        <end position="74"/>
    </location>
</feature>
<comment type="caution">
    <text evidence="3">The sequence shown here is derived from an EMBL/GenBank/DDBJ whole genome shotgun (WGS) entry which is preliminary data.</text>
</comment>
<proteinExistence type="predicted"/>
<feature type="compositionally biased region" description="Acidic residues" evidence="1">
    <location>
        <begin position="1"/>
        <end position="14"/>
    </location>
</feature>
<feature type="compositionally biased region" description="Gly residues" evidence="1">
    <location>
        <begin position="89"/>
        <end position="105"/>
    </location>
</feature>
<dbReference type="InterPro" id="IPR025239">
    <property type="entry name" value="DUF4187"/>
</dbReference>
<evidence type="ECO:0000313" key="4">
    <source>
        <dbReference type="Proteomes" id="UP000557566"/>
    </source>
</evidence>
<feature type="region of interest" description="Disordered" evidence="1">
    <location>
        <begin position="1"/>
        <end position="76"/>
    </location>
</feature>
<dbReference type="GO" id="GO:0000776">
    <property type="term" value="C:kinetochore"/>
    <property type="evidence" value="ECO:0007669"/>
    <property type="project" value="TreeGrafter"/>
</dbReference>
<feature type="domain" description="G-patch" evidence="2">
    <location>
        <begin position="75"/>
        <end position="126"/>
    </location>
</feature>
<feature type="region of interest" description="Disordered" evidence="1">
    <location>
        <begin position="89"/>
        <end position="164"/>
    </location>
</feature>
<accession>A0A8H4LTN7</accession>
<gene>
    <name evidence="3" type="ORF">G6O67_007199</name>
</gene>
<dbReference type="InterPro" id="IPR039249">
    <property type="entry name" value="GPATCH11"/>
</dbReference>
<dbReference type="AlphaFoldDB" id="A0A8H4LTN7"/>
<dbReference type="InterPro" id="IPR000467">
    <property type="entry name" value="G_patch_dom"/>
</dbReference>
<organism evidence="3 4">
    <name type="scientific">Ophiocordyceps sinensis</name>
    <dbReference type="NCBI Taxonomy" id="72228"/>
    <lineage>
        <taxon>Eukaryota</taxon>
        <taxon>Fungi</taxon>
        <taxon>Dikarya</taxon>
        <taxon>Ascomycota</taxon>
        <taxon>Pezizomycotina</taxon>
        <taxon>Sordariomycetes</taxon>
        <taxon>Hypocreomycetidae</taxon>
        <taxon>Hypocreales</taxon>
        <taxon>Ophiocordycipitaceae</taxon>
        <taxon>Ophiocordyceps</taxon>
    </lineage>
</organism>
<dbReference type="OrthoDB" id="5213630at2759"/>
<sequence length="311" mass="34472">MKPGDDVEDGEDDYMNMTFGDAAPLVESSVKRSQRLKRESQARGYHKSKATLASEETSAREKALSKSLLDDPRTNKSKGLAMMAKMGFTGGGLGKQAEDGGGGQGRTEPIKVSVKENRGGVGLDSDKKRHLQDEAEARAAKAPKMDPLEYRERASKENEEARLESQLHGAQRVIEGLEGAPASTFGRVLKSIPVVYRGLVRAREDEERKVRLRHKLEQSLGYLPIVGDDETDDDDKMAMGLKETSYVAEVDDEDLDEDEELDAFKALGAAQRLGKAVEYLRREHHYCLWCKMAYPEERMEGCPGPAEADHD</sequence>
<dbReference type="PANTHER" id="PTHR21032">
    <property type="entry name" value="G PATCH DOMAIN-CONTAINING PROTEIN 11"/>
    <property type="match status" value="1"/>
</dbReference>
<dbReference type="SMART" id="SM00443">
    <property type="entry name" value="G_patch"/>
    <property type="match status" value="1"/>
</dbReference>
<dbReference type="PANTHER" id="PTHR21032:SF0">
    <property type="entry name" value="G PATCH DOMAIN-CONTAINING PROTEIN 11"/>
    <property type="match status" value="1"/>
</dbReference>
<dbReference type="SMART" id="SM01173">
    <property type="entry name" value="DUF4187"/>
    <property type="match status" value="1"/>
</dbReference>
<feature type="compositionally biased region" description="Basic and acidic residues" evidence="1">
    <location>
        <begin position="113"/>
        <end position="164"/>
    </location>
</feature>
<dbReference type="GO" id="GO:0003676">
    <property type="term" value="F:nucleic acid binding"/>
    <property type="evidence" value="ECO:0007669"/>
    <property type="project" value="InterPro"/>
</dbReference>
<evidence type="ECO:0000256" key="1">
    <source>
        <dbReference type="SAM" id="MobiDB-lite"/>
    </source>
</evidence>
<reference evidence="3 4" key="1">
    <citation type="journal article" date="2020" name="Genome Biol. Evol.">
        <title>A new high-quality draft genome assembly of the Chinese cordyceps Ophiocordyceps sinensis.</title>
        <authorList>
            <person name="Shu R."/>
            <person name="Zhang J."/>
            <person name="Meng Q."/>
            <person name="Zhang H."/>
            <person name="Zhou G."/>
            <person name="Li M."/>
            <person name="Wu P."/>
            <person name="Zhao Y."/>
            <person name="Chen C."/>
            <person name="Qin Q."/>
        </authorList>
    </citation>
    <scope>NUCLEOTIDE SEQUENCE [LARGE SCALE GENOMIC DNA]</scope>
    <source>
        <strain evidence="3 4">IOZ07</strain>
    </source>
</reference>
<dbReference type="Pfam" id="PF01585">
    <property type="entry name" value="G-patch"/>
    <property type="match status" value="1"/>
</dbReference>
<protein>
    <recommendedName>
        <fullName evidence="2">G-patch domain-containing protein</fullName>
    </recommendedName>
</protein>
<dbReference type="Pfam" id="PF13821">
    <property type="entry name" value="DUF4187"/>
    <property type="match status" value="1"/>
</dbReference>
<name>A0A8H4LTN7_9HYPO</name>
<dbReference type="EMBL" id="JAAVMX010000008">
    <property type="protein sequence ID" value="KAF4505228.1"/>
    <property type="molecule type" value="Genomic_DNA"/>
</dbReference>
<dbReference type="Proteomes" id="UP000557566">
    <property type="component" value="Unassembled WGS sequence"/>
</dbReference>
<keyword evidence="4" id="KW-1185">Reference proteome</keyword>
<evidence type="ECO:0000259" key="2">
    <source>
        <dbReference type="PROSITE" id="PS50174"/>
    </source>
</evidence>